<dbReference type="Proteomes" id="UP001165122">
    <property type="component" value="Unassembled WGS sequence"/>
</dbReference>
<name>A0A9W7KY64_9STRA</name>
<evidence type="ECO:0000313" key="2">
    <source>
        <dbReference type="EMBL" id="GMI15545.1"/>
    </source>
</evidence>
<evidence type="ECO:0000256" key="1">
    <source>
        <dbReference type="SAM" id="SignalP"/>
    </source>
</evidence>
<keyword evidence="1" id="KW-0732">Signal</keyword>
<dbReference type="EMBL" id="BRXW01000233">
    <property type="protein sequence ID" value="GMI15545.1"/>
    <property type="molecule type" value="Genomic_DNA"/>
</dbReference>
<sequence length="155" mass="17523">MLLLLNTLLFFSLSFSKVTYRFVPLVGAPAFLPPLHQELVLFNDDPTDASNPHILDFLPDDADEPATIKSLVTFKSVPATIRFRSLPKPLPTSSAQPFVLDCARSPILQGEIDSFITNWKQKRPDLHLLSNNCYSFCVEFLSEIESRDPMKRSIK</sequence>
<organism evidence="2 3">
    <name type="scientific">Triparma laevis f. longispina</name>
    <dbReference type="NCBI Taxonomy" id="1714387"/>
    <lineage>
        <taxon>Eukaryota</taxon>
        <taxon>Sar</taxon>
        <taxon>Stramenopiles</taxon>
        <taxon>Ochrophyta</taxon>
        <taxon>Bolidophyceae</taxon>
        <taxon>Parmales</taxon>
        <taxon>Triparmaceae</taxon>
        <taxon>Triparma</taxon>
    </lineage>
</organism>
<feature type="chain" id="PRO_5040883864" evidence="1">
    <location>
        <begin position="17"/>
        <end position="155"/>
    </location>
</feature>
<proteinExistence type="predicted"/>
<reference evidence="3" key="1">
    <citation type="journal article" date="2023" name="Commun. Biol.">
        <title>Genome analysis of Parmales, the sister group of diatoms, reveals the evolutionary specialization of diatoms from phago-mixotrophs to photoautotrophs.</title>
        <authorList>
            <person name="Ban H."/>
            <person name="Sato S."/>
            <person name="Yoshikawa S."/>
            <person name="Yamada K."/>
            <person name="Nakamura Y."/>
            <person name="Ichinomiya M."/>
            <person name="Sato N."/>
            <person name="Blanc-Mathieu R."/>
            <person name="Endo H."/>
            <person name="Kuwata A."/>
            <person name="Ogata H."/>
        </authorList>
    </citation>
    <scope>NUCLEOTIDE SEQUENCE [LARGE SCALE GENOMIC DNA]</scope>
    <source>
        <strain evidence="3">NIES 3700</strain>
    </source>
</reference>
<evidence type="ECO:0000313" key="3">
    <source>
        <dbReference type="Proteomes" id="UP001165122"/>
    </source>
</evidence>
<comment type="caution">
    <text evidence="2">The sequence shown here is derived from an EMBL/GenBank/DDBJ whole genome shotgun (WGS) entry which is preliminary data.</text>
</comment>
<dbReference type="AlphaFoldDB" id="A0A9W7KY64"/>
<gene>
    <name evidence="2" type="ORF">TrLO_g1349</name>
</gene>
<accession>A0A9W7KY64</accession>
<feature type="signal peptide" evidence="1">
    <location>
        <begin position="1"/>
        <end position="16"/>
    </location>
</feature>
<protein>
    <submittedName>
        <fullName evidence="2">Uncharacterized protein</fullName>
    </submittedName>
</protein>
<keyword evidence="3" id="KW-1185">Reference proteome</keyword>